<name>A0A7W7WPQ1_9ACTN</name>
<sequence length="562" mass="63471">MSEFVVDFPTLGDLIDAWIERHCRVPDKFKRGDPFRQADWQFWCTANHYRVREGIRFVAPEDADEHNQVLLNQAFVYRRSLIAAPQKTGKGPWSASLVAVEACGPSLFAGWAEEGDVYRCDNNGCGCGWEYEYLPGEPKGMRHPSPLIQLTANAEDQVDNVYKPLKAMIRLGPLSELLLVREGFIRIAGLSDDEDLDRIDVVTSSARTRLGNPITFAMQDEAGLYTKANKMIDVAETQRRGAAGMGGRTVATTNAWNPAEDSYAQRTYESASKDIFRFYRDPDKALRGRDGKPLRYAVKRERRLIHEYVYAGSWWVNLDSIEADAAELMETDPAQAERFFGNRLVYGSGSWCNGERWDARAAPREVPDGTPIVLGLDGSDVDDWTVIRAETQAGYQFTPTYGPDRRPTIWDPAQWSGQVPRSEVRAAVDELFARYQVVRMYGDPPYWETELDEFAAQYGEKRVVRWETYRPVQMHAAAERLLTDVNKVDSGWTHDGCRITAIQVRNARKLARNNGRYVLGKPAQAQKIDACVTSIICHEAAGDVTAAGLWPKPKTRRKLIVM</sequence>
<dbReference type="Proteomes" id="UP000578819">
    <property type="component" value="Unassembled WGS sequence"/>
</dbReference>
<evidence type="ECO:0000313" key="2">
    <source>
        <dbReference type="Proteomes" id="UP000578819"/>
    </source>
</evidence>
<comment type="caution">
    <text evidence="1">The sequence shown here is derived from an EMBL/GenBank/DDBJ whole genome shotgun (WGS) entry which is preliminary data.</text>
</comment>
<accession>A0A7W7WPQ1</accession>
<evidence type="ECO:0008006" key="3">
    <source>
        <dbReference type="Google" id="ProtNLM"/>
    </source>
</evidence>
<reference evidence="1 2" key="1">
    <citation type="submission" date="2020-08" db="EMBL/GenBank/DDBJ databases">
        <title>Sequencing the genomes of 1000 actinobacteria strains.</title>
        <authorList>
            <person name="Klenk H.-P."/>
        </authorList>
    </citation>
    <scope>NUCLEOTIDE SEQUENCE [LARGE SCALE GENOMIC DNA]</scope>
    <source>
        <strain evidence="1 2">DSM 45886</strain>
    </source>
</reference>
<organism evidence="1 2">
    <name type="scientific">Micromonospora polyrhachis</name>
    <dbReference type="NCBI Taxonomy" id="1282883"/>
    <lineage>
        <taxon>Bacteria</taxon>
        <taxon>Bacillati</taxon>
        <taxon>Actinomycetota</taxon>
        <taxon>Actinomycetes</taxon>
        <taxon>Micromonosporales</taxon>
        <taxon>Micromonosporaceae</taxon>
        <taxon>Micromonospora</taxon>
    </lineage>
</organism>
<dbReference type="AlphaFoldDB" id="A0A7W7WPQ1"/>
<keyword evidence="2" id="KW-1185">Reference proteome</keyword>
<dbReference type="RefSeq" id="WP_184534951.1">
    <property type="nucleotide sequence ID" value="NZ_JACHJW010000001.1"/>
</dbReference>
<protein>
    <recommendedName>
        <fullName evidence="3">Terminase</fullName>
    </recommendedName>
</protein>
<proteinExistence type="predicted"/>
<evidence type="ECO:0000313" key="1">
    <source>
        <dbReference type="EMBL" id="MBB4958939.1"/>
    </source>
</evidence>
<dbReference type="EMBL" id="JACHJW010000001">
    <property type="protein sequence ID" value="MBB4958939.1"/>
    <property type="molecule type" value="Genomic_DNA"/>
</dbReference>
<gene>
    <name evidence="1" type="ORF">FHR38_002672</name>
</gene>